<sequence length="738" mass="82922">MASVASASPSSRHSFTHAESGDDSDSWQYVESNPASVGFMPSPASSSMNSWGIVGYPNNQMRASPSAMSPLQLDHDHSRGAPPPTSYPDTATDASIMASTGVEGQLMPTLEEQQFMAGQDYLFSQPLTDLDMAQYYIGDMSGLGGFEMPQQPVDLGIPQQFRNDSDVSPWAPMNLKNDDFSSVMVDESSSFSSQSPPGQRSPTHSSSQSSPRSPYVKAEASGKSASPIRKIRNGYKIEKKKSESSKFVIMTPNLINQQSGKPNPFECFEAMRTTQRGRKGPLAHETKESALQVRRLGACFCCHSRKVKCDKERPCKNCKKLSAQVPQIMCWQFGDFLPVLFPDFIRGHFKKDQVASFIGEHVETFKPHNGAELTCQVELFSGRRFHSTLSIPACFFTPKSAEILQHWHMNMDASQMDLQSRGAAPIGIDPDNATQREELKKRAREYIQNLTNEPLYAEQVTDAIRSTQLPRKVLTIIQRYAQRSEAAQASMVKRALSIYVLHYVLTRQLCLTPATITSLRDTMRVSQNNPWLTSRVLNRQIKAVLDELLLKEMQTLFDGFSKSLKPKLRKEWAPCLAAFLALCLFMETVETAADTFVISQNEIAIRNRSKPEYRRDFALSLCREIDNMPFKQFAYQFHQIYQTHTRDTGAKAFNPLVDANVAQMAELDAPAAEMVAELKELLQGDSWHELDFLVADPILPNQEGHPFPRDVSLNYTGRLLARFLLSFTDERYLFDGQY</sequence>
<reference evidence="1 2" key="1">
    <citation type="journal article" date="2022" name="New Phytol.">
        <title>Ecological generalism drives hyperdiversity of secondary metabolite gene clusters in xylarialean endophytes.</title>
        <authorList>
            <person name="Franco M.E.E."/>
            <person name="Wisecaver J.H."/>
            <person name="Arnold A.E."/>
            <person name="Ju Y.M."/>
            <person name="Slot J.C."/>
            <person name="Ahrendt S."/>
            <person name="Moore L.P."/>
            <person name="Eastman K.E."/>
            <person name="Scott K."/>
            <person name="Konkel Z."/>
            <person name="Mondo S.J."/>
            <person name="Kuo A."/>
            <person name="Hayes R.D."/>
            <person name="Haridas S."/>
            <person name="Andreopoulos B."/>
            <person name="Riley R."/>
            <person name="LaButti K."/>
            <person name="Pangilinan J."/>
            <person name="Lipzen A."/>
            <person name="Amirebrahimi M."/>
            <person name="Yan J."/>
            <person name="Adam C."/>
            <person name="Keymanesh K."/>
            <person name="Ng V."/>
            <person name="Louie K."/>
            <person name="Northen T."/>
            <person name="Drula E."/>
            <person name="Henrissat B."/>
            <person name="Hsieh H.M."/>
            <person name="Youens-Clark K."/>
            <person name="Lutzoni F."/>
            <person name="Miadlikowska J."/>
            <person name="Eastwood D.C."/>
            <person name="Hamelin R.C."/>
            <person name="Grigoriev I.V."/>
            <person name="U'Ren J.M."/>
        </authorList>
    </citation>
    <scope>NUCLEOTIDE SEQUENCE [LARGE SCALE GENOMIC DNA]</scope>
    <source>
        <strain evidence="1 2">ER1909</strain>
    </source>
</reference>
<name>A0ACC0DIT6_9PEZI</name>
<organism evidence="1 2">
    <name type="scientific">Hypoxylon rubiginosum</name>
    <dbReference type="NCBI Taxonomy" id="110542"/>
    <lineage>
        <taxon>Eukaryota</taxon>
        <taxon>Fungi</taxon>
        <taxon>Dikarya</taxon>
        <taxon>Ascomycota</taxon>
        <taxon>Pezizomycotina</taxon>
        <taxon>Sordariomycetes</taxon>
        <taxon>Xylariomycetidae</taxon>
        <taxon>Xylariales</taxon>
        <taxon>Hypoxylaceae</taxon>
        <taxon>Hypoxylon</taxon>
    </lineage>
</organism>
<evidence type="ECO:0000313" key="1">
    <source>
        <dbReference type="EMBL" id="KAI6092666.1"/>
    </source>
</evidence>
<protein>
    <submittedName>
        <fullName evidence="1">Uncharacterized protein</fullName>
    </submittedName>
</protein>
<gene>
    <name evidence="1" type="ORF">F4821DRAFT_224592</name>
</gene>
<dbReference type="Proteomes" id="UP001497680">
    <property type="component" value="Unassembled WGS sequence"/>
</dbReference>
<proteinExistence type="predicted"/>
<dbReference type="EMBL" id="MU394283">
    <property type="protein sequence ID" value="KAI6092666.1"/>
    <property type="molecule type" value="Genomic_DNA"/>
</dbReference>
<comment type="caution">
    <text evidence="1">The sequence shown here is derived from an EMBL/GenBank/DDBJ whole genome shotgun (WGS) entry which is preliminary data.</text>
</comment>
<keyword evidence="2" id="KW-1185">Reference proteome</keyword>
<accession>A0ACC0DIT6</accession>
<evidence type="ECO:0000313" key="2">
    <source>
        <dbReference type="Proteomes" id="UP001497680"/>
    </source>
</evidence>